<dbReference type="AlphaFoldDB" id="A0A941GTY4"/>
<dbReference type="Pfam" id="PF00271">
    <property type="entry name" value="Helicase_C"/>
    <property type="match status" value="1"/>
</dbReference>
<organism evidence="7 8">
    <name type="scientific">Gomphosphaeria aponina SAG 52.96 = DSM 107014</name>
    <dbReference type="NCBI Taxonomy" id="1521640"/>
    <lineage>
        <taxon>Bacteria</taxon>
        <taxon>Bacillati</taxon>
        <taxon>Cyanobacteriota</taxon>
        <taxon>Cyanophyceae</taxon>
        <taxon>Oscillatoriophycideae</taxon>
        <taxon>Chroococcales</taxon>
        <taxon>Gomphosphaeriaceae</taxon>
        <taxon>Gomphosphaeria</taxon>
    </lineage>
</organism>
<dbReference type="GO" id="GO:0004386">
    <property type="term" value="F:helicase activity"/>
    <property type="evidence" value="ECO:0007669"/>
    <property type="project" value="UniProtKB-KW"/>
</dbReference>
<dbReference type="InterPro" id="IPR049730">
    <property type="entry name" value="SNF2/RAD54-like_C"/>
</dbReference>
<evidence type="ECO:0000259" key="5">
    <source>
        <dbReference type="PROSITE" id="PS51192"/>
    </source>
</evidence>
<reference evidence="7" key="1">
    <citation type="submission" date="2021-02" db="EMBL/GenBank/DDBJ databases">
        <title>Metagenome analyses of Stigonema ocellatum DSM 106950, Chlorogloea purpurea SAG 13.99 and Gomphosphaeria aponina DSM 107014.</title>
        <authorList>
            <person name="Marter P."/>
            <person name="Huang S."/>
        </authorList>
    </citation>
    <scope>NUCLEOTIDE SEQUENCE</scope>
    <source>
        <strain evidence="7">JP213</strain>
    </source>
</reference>
<dbReference type="Proteomes" id="UP000767446">
    <property type="component" value="Unassembled WGS sequence"/>
</dbReference>
<keyword evidence="2" id="KW-0378">Hydrolase</keyword>
<dbReference type="GO" id="GO:0016787">
    <property type="term" value="F:hydrolase activity"/>
    <property type="evidence" value="ECO:0007669"/>
    <property type="project" value="UniProtKB-KW"/>
</dbReference>
<dbReference type="Pfam" id="PF04851">
    <property type="entry name" value="ResIII"/>
    <property type="match status" value="1"/>
</dbReference>
<accession>A0A941GTY4</accession>
<sequence length="940" mass="106221">MSESQTTFSPPVGTIVTCRKRQWVVLPSDISELIRLRPLSGNEEQVCGIFTQLGEPIEAANFPLPQPHNIQNHEAAKLLLDATRLSLRSGAGPFRCLGRLLVRPRPYQLVPLLMALKQDIIRLLISDGVGIGKTIEAGLIIRELLDRNEIKRVGVLCPPQICDQWQRELKEKFHIDAVVIRSGTVSKLERNLPSGNHHIFSYYTHIIVSLDYAKSDRRRASFLTHCPDLVVVDEVHTATSSKEGKTQQRHQLVSQIAANPQQKLILLTATPHSGIEANFLSILSLIKPDFAQLNLDALSSEDRIILAKHFVQRRRADVENWIQDTPFPQRESTEESYRLSKDYRDLFDDVYDFARGLVKTVDDNFSAAQKRGRYWSALAIIRCVMSSPAAAVATLSRQASKDSLPDEVLEELNEDLAANYVYDFTDTEQIVDVAPSVVVEQGKITYSEADKRKLKNFVKRAAALQEKGDQKLQQAIALVKNLLKQGYQPILWCRYISTANYYAQALREELEKKQGSNVRVIAITGEQSEDEREIRLKELTEYEKRILIATDCLSEGINLQQHFNACIHIDLPFNPNRLAQREGRIDRYGQPANLVKCILYYGQDNPVDGAILEVLLRKAVKIHNTLGITVPIPMNSASVQEAVFQSLFEKSDATVRQLSIFDYLEDEPVAKIHQDWDYAVEKEKINRTRFAQRAIKAEEVEQELKEADEILGGEADVERFVKNALSRLGTQLVKRKPAWELSTIPQCLQPILGNKPRKINFTHPTPEGVEYIGRNHPLVEGLARFLFEEALNAEKPIAARCGVTVTQNISKPTFILLLRLRHLLTGKTQANTNLAEECLVRGFTGTPSNAQWLSQTETLNLLSTVKPTGDLPPERQQEWIDKILYNLDNLEEGLKAIGQERANMLLASHGRLRKITKEGQVQVIPQLPMDILGIYILLRS</sequence>
<dbReference type="Gene3D" id="3.40.50.10810">
    <property type="entry name" value="Tandem AAA-ATPase domain"/>
    <property type="match status" value="1"/>
</dbReference>
<dbReference type="SMART" id="SM00487">
    <property type="entry name" value="DEXDc"/>
    <property type="match status" value="1"/>
</dbReference>
<dbReference type="PANTHER" id="PTHR45766">
    <property type="entry name" value="DNA ANNEALING HELICASE AND ENDONUCLEASE ZRANB3 FAMILY MEMBER"/>
    <property type="match status" value="1"/>
</dbReference>
<dbReference type="CDD" id="cd18793">
    <property type="entry name" value="SF2_C_SNF"/>
    <property type="match status" value="1"/>
</dbReference>
<dbReference type="InterPro" id="IPR038718">
    <property type="entry name" value="SNF2-like_sf"/>
</dbReference>
<dbReference type="CDD" id="cd18011">
    <property type="entry name" value="DEXDc_RapA"/>
    <property type="match status" value="1"/>
</dbReference>
<evidence type="ECO:0000256" key="3">
    <source>
        <dbReference type="ARBA" id="ARBA00022806"/>
    </source>
</evidence>
<evidence type="ECO:0000313" key="8">
    <source>
        <dbReference type="Proteomes" id="UP000767446"/>
    </source>
</evidence>
<name>A0A941GTY4_9CHRO</name>
<gene>
    <name evidence="7" type="ORF">DSM107014_15645</name>
</gene>
<dbReference type="InterPro" id="IPR027417">
    <property type="entry name" value="P-loop_NTPase"/>
</dbReference>
<keyword evidence="1" id="KW-0547">Nucleotide-binding</keyword>
<dbReference type="PROSITE" id="PS51194">
    <property type="entry name" value="HELICASE_CTER"/>
    <property type="match status" value="1"/>
</dbReference>
<dbReference type="PROSITE" id="PS51192">
    <property type="entry name" value="HELICASE_ATP_BIND_1"/>
    <property type="match status" value="1"/>
</dbReference>
<dbReference type="InterPro" id="IPR014001">
    <property type="entry name" value="Helicase_ATP-bd"/>
</dbReference>
<evidence type="ECO:0000259" key="6">
    <source>
        <dbReference type="PROSITE" id="PS51194"/>
    </source>
</evidence>
<dbReference type="PANTHER" id="PTHR45766:SF6">
    <property type="entry name" value="SWI_SNF-RELATED MATRIX-ASSOCIATED ACTIN-DEPENDENT REGULATOR OF CHROMATIN SUBFAMILY A-LIKE PROTEIN 1"/>
    <property type="match status" value="1"/>
</dbReference>
<dbReference type="InterPro" id="IPR001650">
    <property type="entry name" value="Helicase_C-like"/>
</dbReference>
<protein>
    <submittedName>
        <fullName evidence="7">DEAD/DEAH box helicase</fullName>
    </submittedName>
</protein>
<dbReference type="EMBL" id="JADQBC010000123">
    <property type="protein sequence ID" value="MBR8829306.1"/>
    <property type="molecule type" value="Genomic_DNA"/>
</dbReference>
<dbReference type="SMART" id="SM00490">
    <property type="entry name" value="HELICc"/>
    <property type="match status" value="1"/>
</dbReference>
<feature type="domain" description="Helicase ATP-binding" evidence="5">
    <location>
        <begin position="114"/>
        <end position="289"/>
    </location>
</feature>
<dbReference type="InterPro" id="IPR057342">
    <property type="entry name" value="DEXDc_RapA"/>
</dbReference>
<proteinExistence type="predicted"/>
<dbReference type="GO" id="GO:0003677">
    <property type="term" value="F:DNA binding"/>
    <property type="evidence" value="ECO:0007669"/>
    <property type="project" value="InterPro"/>
</dbReference>
<dbReference type="Gene3D" id="3.40.50.300">
    <property type="entry name" value="P-loop containing nucleotide triphosphate hydrolases"/>
    <property type="match status" value="1"/>
</dbReference>
<feature type="domain" description="Helicase C-terminal" evidence="6">
    <location>
        <begin position="471"/>
        <end position="638"/>
    </location>
</feature>
<evidence type="ECO:0000256" key="4">
    <source>
        <dbReference type="ARBA" id="ARBA00022840"/>
    </source>
</evidence>
<evidence type="ECO:0000256" key="2">
    <source>
        <dbReference type="ARBA" id="ARBA00022801"/>
    </source>
</evidence>
<evidence type="ECO:0000256" key="1">
    <source>
        <dbReference type="ARBA" id="ARBA00022741"/>
    </source>
</evidence>
<dbReference type="SUPFAM" id="SSF52540">
    <property type="entry name" value="P-loop containing nucleoside triphosphate hydrolases"/>
    <property type="match status" value="1"/>
</dbReference>
<dbReference type="InterPro" id="IPR006935">
    <property type="entry name" value="Helicase/UvrB_N"/>
</dbReference>
<evidence type="ECO:0000313" key="7">
    <source>
        <dbReference type="EMBL" id="MBR8829306.1"/>
    </source>
</evidence>
<keyword evidence="4" id="KW-0067">ATP-binding</keyword>
<comment type="caution">
    <text evidence="7">The sequence shown here is derived from an EMBL/GenBank/DDBJ whole genome shotgun (WGS) entry which is preliminary data.</text>
</comment>
<keyword evidence="3 7" id="KW-0347">Helicase</keyword>
<dbReference type="GO" id="GO:0005524">
    <property type="term" value="F:ATP binding"/>
    <property type="evidence" value="ECO:0007669"/>
    <property type="project" value="InterPro"/>
</dbReference>